<dbReference type="InterPro" id="IPR029058">
    <property type="entry name" value="AB_hydrolase_fold"/>
</dbReference>
<comment type="caution">
    <text evidence="3">The sequence shown here is derived from an EMBL/GenBank/DDBJ whole genome shotgun (WGS) entry which is preliminary data.</text>
</comment>
<evidence type="ECO:0000256" key="1">
    <source>
        <dbReference type="ARBA" id="ARBA00022801"/>
    </source>
</evidence>
<evidence type="ECO:0000313" key="4">
    <source>
        <dbReference type="Proteomes" id="UP000016860"/>
    </source>
</evidence>
<gene>
    <name evidence="3" type="ORF">L323_01365</name>
</gene>
<dbReference type="InterPro" id="IPR049492">
    <property type="entry name" value="BD-FAE-like_dom"/>
</dbReference>
<protein>
    <submittedName>
        <fullName evidence="3">Alpha/beta hydrolase</fullName>
    </submittedName>
</protein>
<dbReference type="SUPFAM" id="SSF53474">
    <property type="entry name" value="alpha/beta-Hydrolases"/>
    <property type="match status" value="1"/>
</dbReference>
<dbReference type="Pfam" id="PF20434">
    <property type="entry name" value="BD-FAE"/>
    <property type="match status" value="1"/>
</dbReference>
<dbReference type="PATRIC" id="fig|1330534.3.peg.276"/>
<dbReference type="EMBL" id="ATAY01000008">
    <property type="protein sequence ID" value="EPR14075.1"/>
    <property type="molecule type" value="Genomic_DNA"/>
</dbReference>
<dbReference type="STRING" id="1330534.L323_01365"/>
<evidence type="ECO:0000313" key="3">
    <source>
        <dbReference type="EMBL" id="EPR14075.1"/>
    </source>
</evidence>
<dbReference type="InterPro" id="IPR050300">
    <property type="entry name" value="GDXG_lipolytic_enzyme"/>
</dbReference>
<name>U4R788_9FIRM</name>
<dbReference type="GO" id="GO:0016787">
    <property type="term" value="F:hydrolase activity"/>
    <property type="evidence" value="ECO:0007669"/>
    <property type="project" value="UniProtKB-KW"/>
</dbReference>
<dbReference type="AlphaFoldDB" id="U4R788"/>
<dbReference type="OrthoDB" id="9815425at2"/>
<keyword evidence="1 3" id="KW-0378">Hydrolase</keyword>
<dbReference type="RefSeq" id="WP_020813923.1">
    <property type="nucleotide sequence ID" value="NZ_ATAY01000008.1"/>
</dbReference>
<feature type="domain" description="BD-FAE-like" evidence="2">
    <location>
        <begin position="62"/>
        <end position="257"/>
    </location>
</feature>
<reference evidence="3 4" key="1">
    <citation type="journal article" date="2013" name="Genome Announc.">
        <title>Draft Genome Sequence of the Cellulolytic Bacterium Clostridium papyrosolvens C7 (ATCC 700395).</title>
        <authorList>
            <person name="Zepeda V."/>
            <person name="Dassa B."/>
            <person name="Borovok I."/>
            <person name="Lamed R."/>
            <person name="Bayer E.A."/>
            <person name="Cate J.H."/>
        </authorList>
    </citation>
    <scope>NUCLEOTIDE SEQUENCE [LARGE SCALE GENOMIC DNA]</scope>
    <source>
        <strain evidence="3 4">C7</strain>
    </source>
</reference>
<dbReference type="Proteomes" id="UP000016860">
    <property type="component" value="Unassembled WGS sequence"/>
</dbReference>
<sequence>MNYEADYRQFVDSKEPLNSIQEKDWAFYGQCGQEYPFLYATPDPNRQDYFARPYSEDPLQRLDIHHLKNPEKKKRPVIFYIHGGGWTNEDKSNTRFVAIDWLKKGYTVVSINYRLSPNVTHPVIIEDCAKALKWVQENIHDYGGDPNRICVIGHSAGGHLAALLVAGVKWHKKYDIDIKKVKCWIPMSGIHDFNLPENYMPPMLNAAIIAMLGGDNNKVECSPVSHITGKEPPCLILHGGDDWLVPRTNSIELHDKLVEKGAKDAKLYIVKGYAHCNMILGFERPGHKPAELINEYLDEMLPTCEGKKM</sequence>
<organism evidence="3 4">
    <name type="scientific">Ruminiclostridium papyrosolvens C7</name>
    <dbReference type="NCBI Taxonomy" id="1330534"/>
    <lineage>
        <taxon>Bacteria</taxon>
        <taxon>Bacillati</taxon>
        <taxon>Bacillota</taxon>
        <taxon>Clostridia</taxon>
        <taxon>Eubacteriales</taxon>
        <taxon>Oscillospiraceae</taxon>
        <taxon>Ruminiclostridium</taxon>
    </lineage>
</organism>
<proteinExistence type="predicted"/>
<accession>U4R788</accession>
<dbReference type="Gene3D" id="3.40.50.1820">
    <property type="entry name" value="alpha/beta hydrolase"/>
    <property type="match status" value="1"/>
</dbReference>
<dbReference type="PANTHER" id="PTHR48081">
    <property type="entry name" value="AB HYDROLASE SUPERFAMILY PROTEIN C4A8.06C"/>
    <property type="match status" value="1"/>
</dbReference>
<evidence type="ECO:0000259" key="2">
    <source>
        <dbReference type="Pfam" id="PF20434"/>
    </source>
</evidence>
<dbReference type="PANTHER" id="PTHR48081:SF33">
    <property type="entry name" value="KYNURENINE FORMAMIDASE"/>
    <property type="match status" value="1"/>
</dbReference>